<dbReference type="EMBL" id="FNBP01000007">
    <property type="protein sequence ID" value="SDG42354.1"/>
    <property type="molecule type" value="Genomic_DNA"/>
</dbReference>
<dbReference type="Proteomes" id="UP000199399">
    <property type="component" value="Unassembled WGS sequence"/>
</dbReference>
<protein>
    <submittedName>
        <fullName evidence="2">Predicted glycosyl transferase</fullName>
    </submittedName>
</protein>
<dbReference type="Pfam" id="PF04101">
    <property type="entry name" value="Glyco_tran_28_C"/>
    <property type="match status" value="1"/>
</dbReference>
<organism evidence="2 3">
    <name type="scientific">Sulfitobacter delicatus</name>
    <dbReference type="NCBI Taxonomy" id="218672"/>
    <lineage>
        <taxon>Bacteria</taxon>
        <taxon>Pseudomonadati</taxon>
        <taxon>Pseudomonadota</taxon>
        <taxon>Alphaproteobacteria</taxon>
        <taxon>Rhodobacterales</taxon>
        <taxon>Roseobacteraceae</taxon>
        <taxon>Sulfitobacter</taxon>
    </lineage>
</organism>
<dbReference type="InterPro" id="IPR007235">
    <property type="entry name" value="Glyco_trans_28_C"/>
</dbReference>
<evidence type="ECO:0000259" key="1">
    <source>
        <dbReference type="Pfam" id="PF04101"/>
    </source>
</evidence>
<keyword evidence="3" id="KW-1185">Reference proteome</keyword>
<keyword evidence="2" id="KW-0808">Transferase</keyword>
<dbReference type="Gene3D" id="3.40.50.2000">
    <property type="entry name" value="Glycogen Phosphorylase B"/>
    <property type="match status" value="1"/>
</dbReference>
<dbReference type="RefSeq" id="WP_093743066.1">
    <property type="nucleotide sequence ID" value="NZ_FNBP01000007.1"/>
</dbReference>
<name>A0A1G7U4M6_9RHOB</name>
<dbReference type="SUPFAM" id="SSF53756">
    <property type="entry name" value="UDP-Glycosyltransferase/glycogen phosphorylase"/>
    <property type="match status" value="1"/>
</dbReference>
<proteinExistence type="predicted"/>
<dbReference type="STRING" id="218672.SAMN04489759_107156"/>
<accession>A0A1G7U4M6</accession>
<dbReference type="OrthoDB" id="9809594at2"/>
<gene>
    <name evidence="2" type="ORF">SAMN04489759_107156</name>
</gene>
<dbReference type="GO" id="GO:0016758">
    <property type="term" value="F:hexosyltransferase activity"/>
    <property type="evidence" value="ECO:0007669"/>
    <property type="project" value="InterPro"/>
</dbReference>
<dbReference type="PANTHER" id="PTHR21015">
    <property type="entry name" value="UDP-N-ACETYLGLUCOSAMINE--N-ACETYLMURAMYL-(PENTAPEPTIDE) PYROPHOSPHORYL-UNDECAPRENOL N-ACETYLGLUCOSAMINE TRANSFERASE 1"/>
    <property type="match status" value="1"/>
</dbReference>
<evidence type="ECO:0000313" key="3">
    <source>
        <dbReference type="Proteomes" id="UP000199399"/>
    </source>
</evidence>
<dbReference type="PANTHER" id="PTHR21015:SF22">
    <property type="entry name" value="GLYCOSYLTRANSFERASE"/>
    <property type="match status" value="1"/>
</dbReference>
<dbReference type="AlphaFoldDB" id="A0A1G7U4M6"/>
<feature type="domain" description="Glycosyl transferase family 28 C-terminal" evidence="1">
    <location>
        <begin position="252"/>
        <end position="316"/>
    </location>
</feature>
<evidence type="ECO:0000313" key="2">
    <source>
        <dbReference type="EMBL" id="SDG42354.1"/>
    </source>
</evidence>
<reference evidence="3" key="1">
    <citation type="submission" date="2016-10" db="EMBL/GenBank/DDBJ databases">
        <authorList>
            <person name="Varghese N."/>
            <person name="Submissions S."/>
        </authorList>
    </citation>
    <scope>NUCLEOTIDE SEQUENCE [LARGE SCALE GENOMIC DNA]</scope>
    <source>
        <strain evidence="3">DSM 16477</strain>
    </source>
</reference>
<sequence>MTRPIGYFVHHQGRGHAERCAAVVNALPESQSVTVFCAKPDIFPAFTRPVEMISLPSLFEPSGQEDIHDKTTAPDTVHCAPLGWPGIRQAMAQLAGWFASANPVLMISDVSAEVAQLARLCSVPHVKVLQHGLRDDPGHRAAYDGAVGLLCPGAEALAQPDWPERHLAKSHFAGGLGVDVQRPDPARRAAARSALGVSPDQRLVVVMSGGGGTGFASAPFGISARAMPETAFITIGQTARDWHATEPANLQHHGWVDNAADYLAAADMVVASTGNTTCHQILAAETPWLAVPEWRYFDEQVEKAKALARAGAAHHLPHFPASAGQWKTAIQQTLETHDPARQRALVDENAAAGTARWLTGLSDSLLPETSNNSGDLHDVVHPIRA</sequence>